<reference evidence="3" key="1">
    <citation type="journal article" date="2021" name="PeerJ">
        <title>Extensive microbial diversity within the chicken gut microbiome revealed by metagenomics and culture.</title>
        <authorList>
            <person name="Gilroy R."/>
            <person name="Ravi A."/>
            <person name="Getino M."/>
            <person name="Pursley I."/>
            <person name="Horton D.L."/>
            <person name="Alikhan N.F."/>
            <person name="Baker D."/>
            <person name="Gharbi K."/>
            <person name="Hall N."/>
            <person name="Watson M."/>
            <person name="Adriaenssens E.M."/>
            <person name="Foster-Nyarko E."/>
            <person name="Jarju S."/>
            <person name="Secka A."/>
            <person name="Antonio M."/>
            <person name="Oren A."/>
            <person name="Chaudhuri R.R."/>
            <person name="La Ragione R."/>
            <person name="Hildebrand F."/>
            <person name="Pallen M.J."/>
        </authorList>
    </citation>
    <scope>NUCLEOTIDE SEQUENCE</scope>
    <source>
        <strain evidence="3">ChiSjej2B20-11307</strain>
    </source>
</reference>
<dbReference type="Proteomes" id="UP000824223">
    <property type="component" value="Unassembled WGS sequence"/>
</dbReference>
<proteinExistence type="predicted"/>
<feature type="chain" id="PRO_5038956016" description="Lipoprotein" evidence="2">
    <location>
        <begin position="23"/>
        <end position="217"/>
    </location>
</feature>
<evidence type="ECO:0000313" key="4">
    <source>
        <dbReference type="Proteomes" id="UP000824223"/>
    </source>
</evidence>
<dbReference type="PROSITE" id="PS51257">
    <property type="entry name" value="PROKAR_LIPOPROTEIN"/>
    <property type="match status" value="1"/>
</dbReference>
<evidence type="ECO:0008006" key="5">
    <source>
        <dbReference type="Google" id="ProtNLM"/>
    </source>
</evidence>
<accession>A0A9D2KKW7</accession>
<feature type="region of interest" description="Disordered" evidence="1">
    <location>
        <begin position="24"/>
        <end position="48"/>
    </location>
</feature>
<reference evidence="3" key="2">
    <citation type="submission" date="2021-04" db="EMBL/GenBank/DDBJ databases">
        <authorList>
            <person name="Gilroy R."/>
        </authorList>
    </citation>
    <scope>NUCLEOTIDE SEQUENCE</scope>
    <source>
        <strain evidence="3">ChiSjej2B20-11307</strain>
    </source>
</reference>
<feature type="compositionally biased region" description="Polar residues" evidence="1">
    <location>
        <begin position="24"/>
        <end position="36"/>
    </location>
</feature>
<feature type="signal peptide" evidence="2">
    <location>
        <begin position="1"/>
        <end position="22"/>
    </location>
</feature>
<dbReference type="AlphaFoldDB" id="A0A9D2KKW7"/>
<dbReference type="EMBL" id="DXAK01000045">
    <property type="protein sequence ID" value="HJA07217.1"/>
    <property type="molecule type" value="Genomic_DNA"/>
</dbReference>
<evidence type="ECO:0000256" key="2">
    <source>
        <dbReference type="SAM" id="SignalP"/>
    </source>
</evidence>
<name>A0A9D2KKW7_9FIRM</name>
<evidence type="ECO:0000313" key="3">
    <source>
        <dbReference type="EMBL" id="HJA07217.1"/>
    </source>
</evidence>
<gene>
    <name evidence="3" type="ORF">H9798_08785</name>
</gene>
<comment type="caution">
    <text evidence="3">The sequence shown here is derived from an EMBL/GenBank/DDBJ whole genome shotgun (WGS) entry which is preliminary data.</text>
</comment>
<organism evidence="3 4">
    <name type="scientific">Candidatus Mediterraneibacter pullicola</name>
    <dbReference type="NCBI Taxonomy" id="2838682"/>
    <lineage>
        <taxon>Bacteria</taxon>
        <taxon>Bacillati</taxon>
        <taxon>Bacillota</taxon>
        <taxon>Clostridia</taxon>
        <taxon>Lachnospirales</taxon>
        <taxon>Lachnospiraceae</taxon>
        <taxon>Mediterraneibacter</taxon>
    </lineage>
</organism>
<protein>
    <recommendedName>
        <fullName evidence="5">Lipoprotein</fullName>
    </recommendedName>
</protein>
<evidence type="ECO:0000256" key="1">
    <source>
        <dbReference type="SAM" id="MobiDB-lite"/>
    </source>
</evidence>
<keyword evidence="2" id="KW-0732">Signal</keyword>
<sequence length="217" mass="23800">MKKKILSIVLTGLMMLSLSACGNSSNSDNGSATPDNQEQEQEPMSEALESRGVWFRVSGKETIAKDDSVNGISTFEDGMVTAYALNNLGYTIGDFKGMSDDEILDEVAEYKVDGTPIKYTLAGTTDDTGNIIIEENIVIDSSVSTMLETGGKWWDNNYDYSPCTNGYTIYDDIYNGFRYASNKVDSDYVYLVTRIDGTPAPQPFVLDSVDTEGIEVD</sequence>